<sequence length="471" mass="47827">MQRPISVVSVATAVVLLAGCSGTSDDKSDSTSESSGSATASAPAVASFDPPKAFVTMSAFGVERTEKDSQYTLQAGMVGQTSLVTGLTGVTGRNIAAQGEPWTVPSVAATTTETVDAAAPMGVRLDGKDVVAVAYVQNDKGNGTQKAKGQVVFQWLDATDGKKVAEVTADLTQALGAGQGGDNVVSQAYDAATGQIVVGVGADGEEAAKKGGDVFTVYADPKTQKSTVIPFVTPAGVLNGVVAGAKGGNQEGAADGTIVIADGTTGKITKQTPTKQDYVNPAGSGTKHAYLASNSYEGDDKYNNVLYSVDYASGAVVRTKVQVADEQVSAVTCWGDQAKAVVCTAGASGGKEIIGFDDTTGKKAWGYTDKSASRLVPTVTAAFHGIVYAQSEVQPVLMDAATGEDVSTPSATSMPSHSKDPSTTNGSDMSLYDGKPKSPTAVTQYGGAYLQAASGSNYDFQSILIALAPTA</sequence>
<feature type="region of interest" description="Disordered" evidence="1">
    <location>
        <begin position="402"/>
        <end position="435"/>
    </location>
</feature>
<reference evidence="2" key="1">
    <citation type="submission" date="2024-07" db="EMBL/GenBank/DDBJ databases">
        <authorList>
            <person name="Yu S.T."/>
        </authorList>
    </citation>
    <scope>NUCLEOTIDE SEQUENCE</scope>
    <source>
        <strain evidence="2">R28</strain>
    </source>
</reference>
<dbReference type="AlphaFoldDB" id="A0AB39PTW8"/>
<protein>
    <recommendedName>
        <fullName evidence="3">Pyrroloquinoline-quinone binding quinoprotein</fullName>
    </recommendedName>
</protein>
<feature type="compositionally biased region" description="Low complexity" evidence="1">
    <location>
        <begin position="31"/>
        <end position="44"/>
    </location>
</feature>
<dbReference type="PROSITE" id="PS51257">
    <property type="entry name" value="PROKAR_LIPOPROTEIN"/>
    <property type="match status" value="1"/>
</dbReference>
<feature type="region of interest" description="Disordered" evidence="1">
    <location>
        <begin position="22"/>
        <end position="44"/>
    </location>
</feature>
<organism evidence="2">
    <name type="scientific">Streptomyces sp. R28</name>
    <dbReference type="NCBI Taxonomy" id="3238628"/>
    <lineage>
        <taxon>Bacteria</taxon>
        <taxon>Bacillati</taxon>
        <taxon>Actinomycetota</taxon>
        <taxon>Actinomycetes</taxon>
        <taxon>Kitasatosporales</taxon>
        <taxon>Streptomycetaceae</taxon>
        <taxon>Streptomyces</taxon>
    </lineage>
</organism>
<dbReference type="EMBL" id="CP163439">
    <property type="protein sequence ID" value="XDQ34500.1"/>
    <property type="molecule type" value="Genomic_DNA"/>
</dbReference>
<evidence type="ECO:0000313" key="2">
    <source>
        <dbReference type="EMBL" id="XDQ34500.1"/>
    </source>
</evidence>
<gene>
    <name evidence="2" type="ORF">AB5J49_14740</name>
</gene>
<dbReference type="InterPro" id="IPR011047">
    <property type="entry name" value="Quinoprotein_ADH-like_sf"/>
</dbReference>
<proteinExistence type="predicted"/>
<name>A0AB39PTW8_9ACTN</name>
<evidence type="ECO:0008006" key="3">
    <source>
        <dbReference type="Google" id="ProtNLM"/>
    </source>
</evidence>
<dbReference type="RefSeq" id="WP_369169093.1">
    <property type="nucleotide sequence ID" value="NZ_CP163439.1"/>
</dbReference>
<accession>A0AB39PTW8</accession>
<dbReference type="SUPFAM" id="SSF50998">
    <property type="entry name" value="Quinoprotein alcohol dehydrogenase-like"/>
    <property type="match status" value="1"/>
</dbReference>
<feature type="compositionally biased region" description="Polar residues" evidence="1">
    <location>
        <begin position="405"/>
        <end position="428"/>
    </location>
</feature>
<evidence type="ECO:0000256" key="1">
    <source>
        <dbReference type="SAM" id="MobiDB-lite"/>
    </source>
</evidence>